<evidence type="ECO:0000256" key="1">
    <source>
        <dbReference type="ARBA" id="ARBA00004127"/>
    </source>
</evidence>
<dbReference type="PROSITE" id="PS50850">
    <property type="entry name" value="MFS"/>
    <property type="match status" value="1"/>
</dbReference>
<sequence length="571" mass="61690">MTIANERTPLLGQSQVSGAVAQGVSASSAFESSSCNETPVPNNDPPAKPFLVVITTCMALWCITLIVSLDTTVVAMLLGNISSAFHSSEKAAWIGSSYLLTACCTAPVYGRLCDIIGGKKALVIALSFFTLGTLGCGAARNMFEFLAARTIAGMGGGGLNTVGSVIVSHLVPLHSRGVYQGLTNIVYGLGISIGGPVGGIFNDTLGWRAVFYSQMPIIVLAFIALLTLLENDGGYDKKDTRSIWLRIQDIDFLGLTVITLALFAVLHASDLISVEDIPVSNWQVILSGVTALIALIAFYIVERHVARVPLISLDVLALRSGWSSLWVNYWQSIATYGYNFYFPLFFQVVGKLPPSVIGERMIPASFALSAGSLFSGFYMRKTGYYYWYTVICLMVTVISSGRAVFYDQNPPLMSPFAFNAFLSFSQAGALTTTLLALINCVDKHAIGVATGMSYFFRSNGQVLGVALTGGILQVALLRALRNRIVGPEAEQLIAQIRHEATAINDLPAEYQEAAIASYADALHWVFVFVCACNLMGLLNGLFIENKRLPMPTDESEEYDEERANVSHLSFN</sequence>
<dbReference type="Proteomes" id="UP001214628">
    <property type="component" value="Chromosome 1"/>
</dbReference>
<feature type="transmembrane region" description="Helical" evidence="6">
    <location>
        <begin position="50"/>
        <end position="79"/>
    </location>
</feature>
<feature type="transmembrane region" description="Helical" evidence="6">
    <location>
        <begin position="385"/>
        <end position="405"/>
    </location>
</feature>
<evidence type="ECO:0000313" key="9">
    <source>
        <dbReference type="Proteomes" id="UP001214628"/>
    </source>
</evidence>
<keyword evidence="3 6" id="KW-0812">Transmembrane</keyword>
<keyword evidence="5 6" id="KW-0472">Membrane</keyword>
<feature type="transmembrane region" description="Helical" evidence="6">
    <location>
        <begin position="250"/>
        <end position="269"/>
    </location>
</feature>
<dbReference type="GO" id="GO:0005886">
    <property type="term" value="C:plasma membrane"/>
    <property type="evidence" value="ECO:0007669"/>
    <property type="project" value="TreeGrafter"/>
</dbReference>
<dbReference type="InterPro" id="IPR011701">
    <property type="entry name" value="MFS"/>
</dbReference>
<evidence type="ECO:0000313" key="8">
    <source>
        <dbReference type="EMBL" id="WFD42562.1"/>
    </source>
</evidence>
<feature type="transmembrane region" description="Helical" evidence="6">
    <location>
        <begin position="281"/>
        <end position="301"/>
    </location>
</feature>
<dbReference type="GO" id="GO:0000329">
    <property type="term" value="C:fungal-type vacuole membrane"/>
    <property type="evidence" value="ECO:0007669"/>
    <property type="project" value="TreeGrafter"/>
</dbReference>
<dbReference type="PANTHER" id="PTHR23501">
    <property type="entry name" value="MAJOR FACILITATOR SUPERFAMILY"/>
    <property type="match status" value="1"/>
</dbReference>
<organism evidence="8 9">
    <name type="scientific">Malassezia psittaci</name>
    <dbReference type="NCBI Taxonomy" id="1821823"/>
    <lineage>
        <taxon>Eukaryota</taxon>
        <taxon>Fungi</taxon>
        <taxon>Dikarya</taxon>
        <taxon>Basidiomycota</taxon>
        <taxon>Ustilaginomycotina</taxon>
        <taxon>Malasseziomycetes</taxon>
        <taxon>Malasseziales</taxon>
        <taxon>Malasseziaceae</taxon>
        <taxon>Malassezia</taxon>
    </lineage>
</organism>
<comment type="subcellular location">
    <subcellularLocation>
        <location evidence="1">Endomembrane system</location>
        <topology evidence="1">Multi-pass membrane protein</topology>
    </subcellularLocation>
</comment>
<keyword evidence="4 6" id="KW-1133">Transmembrane helix</keyword>
<evidence type="ECO:0000256" key="5">
    <source>
        <dbReference type="ARBA" id="ARBA00023136"/>
    </source>
</evidence>
<dbReference type="SUPFAM" id="SSF103473">
    <property type="entry name" value="MFS general substrate transporter"/>
    <property type="match status" value="1"/>
</dbReference>
<dbReference type="Pfam" id="PF07690">
    <property type="entry name" value="MFS_1"/>
    <property type="match status" value="1"/>
</dbReference>
<feature type="domain" description="Major facilitator superfamily (MFS) profile" evidence="7">
    <location>
        <begin position="56"/>
        <end position="548"/>
    </location>
</feature>
<feature type="transmembrane region" description="Helical" evidence="6">
    <location>
        <begin position="151"/>
        <end position="171"/>
    </location>
</feature>
<keyword evidence="2" id="KW-0813">Transport</keyword>
<evidence type="ECO:0000256" key="4">
    <source>
        <dbReference type="ARBA" id="ARBA00022989"/>
    </source>
</evidence>
<protein>
    <recommendedName>
        <fullName evidence="7">Major facilitator superfamily (MFS) profile domain-containing protein</fullName>
    </recommendedName>
</protein>
<reference evidence="8" key="1">
    <citation type="submission" date="2023-02" db="EMBL/GenBank/DDBJ databases">
        <title>Mating type loci evolution in Malassezia.</title>
        <authorList>
            <person name="Coelho M.A."/>
        </authorList>
    </citation>
    <scope>NUCLEOTIDE SEQUENCE</scope>
    <source>
        <strain evidence="8">CBS 14136</strain>
    </source>
</reference>
<dbReference type="Gene3D" id="1.20.1250.20">
    <property type="entry name" value="MFS general substrate transporter like domains"/>
    <property type="match status" value="1"/>
</dbReference>
<evidence type="ECO:0000256" key="3">
    <source>
        <dbReference type="ARBA" id="ARBA00022692"/>
    </source>
</evidence>
<gene>
    <name evidence="8" type="ORF">MPSI1_001208</name>
</gene>
<evidence type="ECO:0000259" key="7">
    <source>
        <dbReference type="PROSITE" id="PS50850"/>
    </source>
</evidence>
<feature type="transmembrane region" description="Helical" evidence="6">
    <location>
        <begin position="209"/>
        <end position="229"/>
    </location>
</feature>
<feature type="transmembrane region" description="Helical" evidence="6">
    <location>
        <begin position="521"/>
        <end position="542"/>
    </location>
</feature>
<dbReference type="InterPro" id="IPR020846">
    <property type="entry name" value="MFS_dom"/>
</dbReference>
<dbReference type="AlphaFoldDB" id="A0AAF0FD62"/>
<keyword evidence="9" id="KW-1185">Reference proteome</keyword>
<dbReference type="EMBL" id="CP118375">
    <property type="protein sequence ID" value="WFD42562.1"/>
    <property type="molecule type" value="Genomic_DNA"/>
</dbReference>
<evidence type="ECO:0000256" key="2">
    <source>
        <dbReference type="ARBA" id="ARBA00022448"/>
    </source>
</evidence>
<proteinExistence type="predicted"/>
<feature type="transmembrane region" description="Helical" evidence="6">
    <location>
        <begin position="417"/>
        <end position="441"/>
    </location>
</feature>
<feature type="transmembrane region" description="Helical" evidence="6">
    <location>
        <begin position="121"/>
        <end position="139"/>
    </location>
</feature>
<dbReference type="PANTHER" id="PTHR23501:SF191">
    <property type="entry name" value="VACUOLAR BASIC AMINO ACID TRANSPORTER 4"/>
    <property type="match status" value="1"/>
</dbReference>
<name>A0AAF0FD62_9BASI</name>
<dbReference type="GO" id="GO:0012505">
    <property type="term" value="C:endomembrane system"/>
    <property type="evidence" value="ECO:0007669"/>
    <property type="project" value="UniProtKB-SubCell"/>
</dbReference>
<feature type="transmembrane region" description="Helical" evidence="6">
    <location>
        <begin position="462"/>
        <end position="480"/>
    </location>
</feature>
<dbReference type="InterPro" id="IPR036259">
    <property type="entry name" value="MFS_trans_sf"/>
</dbReference>
<feature type="transmembrane region" description="Helical" evidence="6">
    <location>
        <begin position="91"/>
        <end position="109"/>
    </location>
</feature>
<dbReference type="GO" id="GO:0015174">
    <property type="term" value="F:basic amino acid transmembrane transporter activity"/>
    <property type="evidence" value="ECO:0007669"/>
    <property type="project" value="TreeGrafter"/>
</dbReference>
<accession>A0AAF0FD62</accession>
<evidence type="ECO:0000256" key="6">
    <source>
        <dbReference type="SAM" id="Phobius"/>
    </source>
</evidence>